<sequence length="1015" mass="110582">MPRGLSLVVLLSLISPGMAAERIALNGHHFTLPDGFTVEMAAAPPQVLRPITASLDEQGRLYVADSSGSNEPVATQLEKKPHRILRLEDTNGDGRFDRSTVFADQMMFPEGTLWYQGSLYVAAPPSIWKLTDTNGDGVADKREEWFAGKTLTGCANDLHGPYLGPDGWIYWCKGAFAKQSYTLANGKAFTTRASHIFRCRPDGSGFEPVMTGGMDNPVDVAFTPTGERIFTTTFFQHPAGGQRDGLIHAIYGGIYGKDHDPIDEHPWTSPTLMPVLTHLGPAAPAGLHALESSQWGADYAGNLFAAQFNLRRVSRHQLRANGGMLQSMDSDFLVSDHIDFHPTDVLEDADGSLLVVDTGGWYKLCCPTSQFIKPDVVGAIYRIRRKGTMPPRDPLGKSLDWQAPTLPELARRLSDARPMVRRRAMEQLATAGAAAIPSLEMADPLAAIWTAARIETPAARALVRRQLSHDREDVRLAALQVVSLHRDAEARDTLQSLLASPSPMIRRLSAECLGRIGNPAAIPFLLTAIANPANDRIVDHAMTYALIEIGSPDPLQSGRNHPSARVRRAVLTALDQMPGGKLSADAIAAALLSDDATLRETARWIAGRHPEMGTALAVQFRPRLQQIRTPEDSRDWVTLLAQLAGNDAISALLVERVTAGDRLALQAMRAARLKQSPPAWYSALAKRLPGADATLAAEILDTARSMSHASPPVDWLDALAQLAHATDRAELLRLQALALLPASRFVGGDFAWVLPRVHRDQPVAVRATAAEVLARMPLTTEQRLELASRLPQTTPMELNKLMDLYANSANVPVGLAFLEAVDRPEMRAIMRKETLTPRFEKSPPAVQTRLKPLLAALDAAQAESRQKLEQLARDLPMGDIRRGQAVFHGTKVACVACHKVGYVGGQVGPDMTRIGSIRSERDLLEAIVLPSASFVRSYEPVQVTTVDGRLISGILKKDGLDEVILTLNAVDEIRIPRGDIEEITPGQVSVMPSGLDQQLSKQELADLIAFLRACR</sequence>
<evidence type="ECO:0000313" key="7">
    <source>
        <dbReference type="EMBL" id="VIP05479.1"/>
    </source>
</evidence>
<dbReference type="Gene3D" id="2.120.10.30">
    <property type="entry name" value="TolB, C-terminal domain"/>
    <property type="match status" value="1"/>
</dbReference>
<dbReference type="Pfam" id="PF13646">
    <property type="entry name" value="HEAT_2"/>
    <property type="match status" value="1"/>
</dbReference>
<dbReference type="InterPro" id="IPR036909">
    <property type="entry name" value="Cyt_c-like_dom_sf"/>
</dbReference>
<dbReference type="NCBIfam" id="TIGR02604">
    <property type="entry name" value="Piru_Ver_Nterm"/>
    <property type="match status" value="1"/>
</dbReference>
<dbReference type="SUPFAM" id="SSF48371">
    <property type="entry name" value="ARM repeat"/>
    <property type="match status" value="1"/>
</dbReference>
<dbReference type="GO" id="GO:0046872">
    <property type="term" value="F:metal ion binding"/>
    <property type="evidence" value="ECO:0007669"/>
    <property type="project" value="UniProtKB-KW"/>
</dbReference>
<dbReference type="GO" id="GO:0009055">
    <property type="term" value="F:electron transfer activity"/>
    <property type="evidence" value="ECO:0007669"/>
    <property type="project" value="InterPro"/>
</dbReference>
<dbReference type="PROSITE" id="PS51007">
    <property type="entry name" value="CYTC"/>
    <property type="match status" value="1"/>
</dbReference>
<dbReference type="InterPro" id="IPR055557">
    <property type="entry name" value="DUF7133"/>
</dbReference>
<keyword evidence="1 4" id="KW-0349">Heme</keyword>
<dbReference type="InterPro" id="IPR011042">
    <property type="entry name" value="6-blade_b-propeller_TolB-like"/>
</dbReference>
<dbReference type="Gene3D" id="1.25.10.10">
    <property type="entry name" value="Leucine-rich Repeat Variant"/>
    <property type="match status" value="1"/>
</dbReference>
<evidence type="ECO:0000256" key="1">
    <source>
        <dbReference type="ARBA" id="ARBA00022617"/>
    </source>
</evidence>
<evidence type="ECO:0000256" key="5">
    <source>
        <dbReference type="SAM" id="SignalP"/>
    </source>
</evidence>
<evidence type="ECO:0000256" key="2">
    <source>
        <dbReference type="ARBA" id="ARBA00022723"/>
    </source>
</evidence>
<name>A0A6C2YX60_9BACT</name>
<evidence type="ECO:0000259" key="6">
    <source>
        <dbReference type="PROSITE" id="PS51007"/>
    </source>
</evidence>
<keyword evidence="5" id="KW-0732">Signal</keyword>
<dbReference type="Gene3D" id="1.10.760.10">
    <property type="entry name" value="Cytochrome c-like domain"/>
    <property type="match status" value="1"/>
</dbReference>
<accession>A0A6C2YX60</accession>
<dbReference type="InterPro" id="IPR016024">
    <property type="entry name" value="ARM-type_fold"/>
</dbReference>
<dbReference type="EMBL" id="LR593887">
    <property type="protein sequence ID" value="VTS08314.1"/>
    <property type="molecule type" value="Genomic_DNA"/>
</dbReference>
<dbReference type="InterPro" id="IPR011989">
    <property type="entry name" value="ARM-like"/>
</dbReference>
<feature type="signal peptide" evidence="5">
    <location>
        <begin position="1"/>
        <end position="19"/>
    </location>
</feature>
<dbReference type="AlphaFoldDB" id="A0A6C2YX60"/>
<proteinExistence type="predicted"/>
<feature type="domain" description="Cytochrome c" evidence="6">
    <location>
        <begin position="878"/>
        <end position="1015"/>
    </location>
</feature>
<keyword evidence="2 4" id="KW-0479">Metal-binding</keyword>
<dbReference type="PANTHER" id="PTHR33546">
    <property type="entry name" value="LARGE, MULTIFUNCTIONAL SECRETED PROTEIN-RELATED"/>
    <property type="match status" value="1"/>
</dbReference>
<feature type="chain" id="PRO_5033879830" description="Cytochrome c domain-containing protein" evidence="5">
    <location>
        <begin position="20"/>
        <end position="1015"/>
    </location>
</feature>
<protein>
    <recommendedName>
        <fullName evidence="6">Cytochrome c domain-containing protein</fullName>
    </recommendedName>
</protein>
<evidence type="ECO:0000256" key="4">
    <source>
        <dbReference type="PROSITE-ProRule" id="PRU00433"/>
    </source>
</evidence>
<organism evidence="7">
    <name type="scientific">Tuwongella immobilis</name>
    <dbReference type="NCBI Taxonomy" id="692036"/>
    <lineage>
        <taxon>Bacteria</taxon>
        <taxon>Pseudomonadati</taxon>
        <taxon>Planctomycetota</taxon>
        <taxon>Planctomycetia</taxon>
        <taxon>Gemmatales</taxon>
        <taxon>Gemmataceae</taxon>
        <taxon>Tuwongella</taxon>
    </lineage>
</organism>
<dbReference type="KEGG" id="tim:GMBLW1_37140"/>
<dbReference type="RefSeq" id="WP_162660547.1">
    <property type="nucleotide sequence ID" value="NZ_LR593887.1"/>
</dbReference>
<keyword evidence="3 4" id="KW-0408">Iron</keyword>
<dbReference type="SUPFAM" id="SSF46626">
    <property type="entry name" value="Cytochrome c"/>
    <property type="match status" value="1"/>
</dbReference>
<dbReference type="EMBL" id="LR586016">
    <property type="protein sequence ID" value="VIP05479.1"/>
    <property type="molecule type" value="Genomic_DNA"/>
</dbReference>
<keyword evidence="8" id="KW-1185">Reference proteome</keyword>
<dbReference type="InParanoid" id="A0A6C2YX60"/>
<dbReference type="Proteomes" id="UP000464378">
    <property type="component" value="Chromosome"/>
</dbReference>
<dbReference type="InterPro" id="IPR009056">
    <property type="entry name" value="Cyt_c-like_dom"/>
</dbReference>
<dbReference type="InterPro" id="IPR004155">
    <property type="entry name" value="PBS_lyase_HEAT"/>
</dbReference>
<dbReference type="PANTHER" id="PTHR33546:SF1">
    <property type="entry name" value="LARGE, MULTIFUNCTIONAL SECRETED PROTEIN"/>
    <property type="match status" value="1"/>
</dbReference>
<evidence type="ECO:0000256" key="3">
    <source>
        <dbReference type="ARBA" id="ARBA00023004"/>
    </source>
</evidence>
<dbReference type="SMART" id="SM00567">
    <property type="entry name" value="EZ_HEAT"/>
    <property type="match status" value="4"/>
</dbReference>
<dbReference type="InterPro" id="IPR013428">
    <property type="entry name" value="Membrane-bound_put_N"/>
</dbReference>
<dbReference type="NCBIfam" id="TIGR02603">
    <property type="entry name" value="CxxCH_TIGR02603"/>
    <property type="match status" value="1"/>
</dbReference>
<gene>
    <name evidence="7" type="ORF">GMBLW1_37140</name>
</gene>
<dbReference type="GO" id="GO:0020037">
    <property type="term" value="F:heme binding"/>
    <property type="evidence" value="ECO:0007669"/>
    <property type="project" value="InterPro"/>
</dbReference>
<dbReference type="Pfam" id="PF23500">
    <property type="entry name" value="DUF7133"/>
    <property type="match status" value="1"/>
</dbReference>
<evidence type="ECO:0000313" key="8">
    <source>
        <dbReference type="Proteomes" id="UP000464378"/>
    </source>
</evidence>
<reference evidence="7" key="1">
    <citation type="submission" date="2019-04" db="EMBL/GenBank/DDBJ databases">
        <authorList>
            <consortium name="Science for Life Laboratories"/>
        </authorList>
    </citation>
    <scope>NUCLEOTIDE SEQUENCE</scope>
    <source>
        <strain evidence="7">MBLW1</strain>
    </source>
</reference>
<dbReference type="SUPFAM" id="SSF101898">
    <property type="entry name" value="NHL repeat"/>
    <property type="match status" value="1"/>
</dbReference>
<dbReference type="InterPro" id="IPR013427">
    <property type="entry name" value="Haem-bd_dom_put"/>
</dbReference>